<evidence type="ECO:0000313" key="3">
    <source>
        <dbReference type="Proteomes" id="UP000034883"/>
    </source>
</evidence>
<protein>
    <submittedName>
        <fullName evidence="2">Uncharacterized protein</fullName>
    </submittedName>
</protein>
<proteinExistence type="predicted"/>
<dbReference type="Proteomes" id="UP000034883">
    <property type="component" value="Chromosome"/>
</dbReference>
<keyword evidence="3" id="KW-1185">Reference proteome</keyword>
<name>A0A0F6W9T4_9BACT</name>
<sequence>MAGVAPGEEHDEEREREPHLEQTATPLGSVETEVSAGAGPRWSARIRNRILLGAASG</sequence>
<reference evidence="2 3" key="1">
    <citation type="submission" date="2015-03" db="EMBL/GenBank/DDBJ databases">
        <title>Genome assembly of Sandaracinus amylolyticus DSM 53668.</title>
        <authorList>
            <person name="Sharma G."/>
            <person name="Subramanian S."/>
        </authorList>
    </citation>
    <scope>NUCLEOTIDE SEQUENCE [LARGE SCALE GENOMIC DNA]</scope>
    <source>
        <strain evidence="2 3">DSM 53668</strain>
    </source>
</reference>
<dbReference type="EMBL" id="CP011125">
    <property type="protein sequence ID" value="AKF11081.1"/>
    <property type="molecule type" value="Genomic_DNA"/>
</dbReference>
<feature type="region of interest" description="Disordered" evidence="1">
    <location>
        <begin position="1"/>
        <end position="40"/>
    </location>
</feature>
<evidence type="ECO:0000313" key="2">
    <source>
        <dbReference type="EMBL" id="AKF11081.1"/>
    </source>
</evidence>
<dbReference type="AlphaFoldDB" id="A0A0F6W9T4"/>
<organism evidence="2 3">
    <name type="scientific">Sandaracinus amylolyticus</name>
    <dbReference type="NCBI Taxonomy" id="927083"/>
    <lineage>
        <taxon>Bacteria</taxon>
        <taxon>Pseudomonadati</taxon>
        <taxon>Myxococcota</taxon>
        <taxon>Polyangia</taxon>
        <taxon>Polyangiales</taxon>
        <taxon>Sandaracinaceae</taxon>
        <taxon>Sandaracinus</taxon>
    </lineage>
</organism>
<gene>
    <name evidence="2" type="ORF">DB32_008230</name>
</gene>
<evidence type="ECO:0000256" key="1">
    <source>
        <dbReference type="SAM" id="MobiDB-lite"/>
    </source>
</evidence>
<accession>A0A0F6W9T4</accession>
<dbReference type="KEGG" id="samy:DB32_008230"/>